<sequence length="163" mass="17729">MQATQPPLPFPANRYKGLTVFAIATIALAGIFLLVTKPSRTVTKNCLDAAAIEIMNHDNWKAVIPICADDAKCSSRITNTRLVAMIHMIDDGRPAERIEYPAETGCAGCSVSFSSDDSELYLLLLEDSLLVCWIDKREVIVINGISGDLQQEALNATGLSLDF</sequence>
<gene>
    <name evidence="2" type="ordered locus">Plabr_1236</name>
</gene>
<feature type="transmembrane region" description="Helical" evidence="1">
    <location>
        <begin position="15"/>
        <end position="35"/>
    </location>
</feature>
<organism evidence="2 3">
    <name type="scientific">Rubinisphaera brasiliensis (strain ATCC 49424 / DSM 5305 / JCM 21570 / IAM 15109 / NBRC 103401 / IFAM 1448)</name>
    <name type="common">Planctomyces brasiliensis</name>
    <dbReference type="NCBI Taxonomy" id="756272"/>
    <lineage>
        <taxon>Bacteria</taxon>
        <taxon>Pseudomonadati</taxon>
        <taxon>Planctomycetota</taxon>
        <taxon>Planctomycetia</taxon>
        <taxon>Planctomycetales</taxon>
        <taxon>Planctomycetaceae</taxon>
        <taxon>Rubinisphaera</taxon>
    </lineage>
</organism>
<dbReference type="RefSeq" id="WP_013627582.1">
    <property type="nucleotide sequence ID" value="NC_015174.1"/>
</dbReference>
<dbReference type="EMBL" id="CP002546">
    <property type="protein sequence ID" value="ADY58849.1"/>
    <property type="molecule type" value="Genomic_DNA"/>
</dbReference>
<dbReference type="AlphaFoldDB" id="F0SMN0"/>
<keyword evidence="1" id="KW-0812">Transmembrane</keyword>
<proteinExistence type="predicted"/>
<evidence type="ECO:0000313" key="3">
    <source>
        <dbReference type="Proteomes" id="UP000006860"/>
    </source>
</evidence>
<evidence type="ECO:0000256" key="1">
    <source>
        <dbReference type="SAM" id="Phobius"/>
    </source>
</evidence>
<keyword evidence="1" id="KW-1133">Transmembrane helix</keyword>
<reference evidence="3" key="1">
    <citation type="submission" date="2011-02" db="EMBL/GenBank/DDBJ databases">
        <title>The complete genome of Planctomyces brasiliensis DSM 5305.</title>
        <authorList>
            <person name="Lucas S."/>
            <person name="Copeland A."/>
            <person name="Lapidus A."/>
            <person name="Bruce D."/>
            <person name="Goodwin L."/>
            <person name="Pitluck S."/>
            <person name="Kyrpides N."/>
            <person name="Mavromatis K."/>
            <person name="Pagani I."/>
            <person name="Ivanova N."/>
            <person name="Ovchinnikova G."/>
            <person name="Lu M."/>
            <person name="Detter J.C."/>
            <person name="Han C."/>
            <person name="Land M."/>
            <person name="Hauser L."/>
            <person name="Markowitz V."/>
            <person name="Cheng J.-F."/>
            <person name="Hugenholtz P."/>
            <person name="Woyke T."/>
            <person name="Wu D."/>
            <person name="Tindall B."/>
            <person name="Pomrenke H.G."/>
            <person name="Brambilla E."/>
            <person name="Klenk H.-P."/>
            <person name="Eisen J.A."/>
        </authorList>
    </citation>
    <scope>NUCLEOTIDE SEQUENCE [LARGE SCALE GENOMIC DNA]</scope>
    <source>
        <strain evidence="3">ATCC 49424 / DSM 5305 / JCM 21570 / IAM 15109 / NBRC 103401 / IFAM 1448</strain>
    </source>
</reference>
<accession>F0SMN0</accession>
<keyword evidence="1" id="KW-0472">Membrane</keyword>
<dbReference type="HOGENOM" id="CLU_1625829_0_0_0"/>
<keyword evidence="3" id="KW-1185">Reference proteome</keyword>
<evidence type="ECO:0000313" key="2">
    <source>
        <dbReference type="EMBL" id="ADY58849.1"/>
    </source>
</evidence>
<name>F0SMN0_RUBBR</name>
<evidence type="ECO:0008006" key="4">
    <source>
        <dbReference type="Google" id="ProtNLM"/>
    </source>
</evidence>
<dbReference type="KEGG" id="pbs:Plabr_1236"/>
<protein>
    <recommendedName>
        <fullName evidence="4">Transmembrane protein</fullName>
    </recommendedName>
</protein>
<dbReference type="Proteomes" id="UP000006860">
    <property type="component" value="Chromosome"/>
</dbReference>